<evidence type="ECO:0000256" key="10">
    <source>
        <dbReference type="ARBA" id="ARBA00049447"/>
    </source>
</evidence>
<comment type="catalytic activity">
    <reaction evidence="13">
        <text>5,6-dihydrouridine(20b) in tRNA + NAD(+) = uridine(20b) in tRNA + NADH + H(+)</text>
        <dbReference type="Rhea" id="RHEA:53352"/>
        <dbReference type="Rhea" id="RHEA-COMP:13537"/>
        <dbReference type="Rhea" id="RHEA-COMP:13538"/>
        <dbReference type="ChEBI" id="CHEBI:15378"/>
        <dbReference type="ChEBI" id="CHEBI:57540"/>
        <dbReference type="ChEBI" id="CHEBI:57945"/>
        <dbReference type="ChEBI" id="CHEBI:65315"/>
        <dbReference type="ChEBI" id="CHEBI:74443"/>
        <dbReference type="EC" id="1.3.1.90"/>
    </reaction>
    <physiologicalReaction direction="right-to-left" evidence="13">
        <dbReference type="Rhea" id="RHEA:53354"/>
    </physiologicalReaction>
</comment>
<keyword evidence="6" id="KW-0521">NADP</keyword>
<evidence type="ECO:0000259" key="19">
    <source>
        <dbReference type="Pfam" id="PF01207"/>
    </source>
</evidence>
<proteinExistence type="inferred from homology"/>
<evidence type="ECO:0000256" key="7">
    <source>
        <dbReference type="ARBA" id="ARBA00023002"/>
    </source>
</evidence>
<evidence type="ECO:0000256" key="11">
    <source>
        <dbReference type="ARBA" id="ARBA00050434"/>
    </source>
</evidence>
<evidence type="ECO:0000256" key="4">
    <source>
        <dbReference type="ARBA" id="ARBA00022664"/>
    </source>
</evidence>
<evidence type="ECO:0000313" key="21">
    <source>
        <dbReference type="Proteomes" id="UP000245591"/>
    </source>
</evidence>
<dbReference type="Pfam" id="PF01207">
    <property type="entry name" value="Dus"/>
    <property type="match status" value="1"/>
</dbReference>
<evidence type="ECO:0000256" key="6">
    <source>
        <dbReference type="ARBA" id="ARBA00022857"/>
    </source>
</evidence>
<dbReference type="InterPro" id="IPR018517">
    <property type="entry name" value="tRNA_hU_synthase_CS"/>
</dbReference>
<evidence type="ECO:0000256" key="2">
    <source>
        <dbReference type="ARBA" id="ARBA00022630"/>
    </source>
</evidence>
<gene>
    <name evidence="20" type="ORF">BB558_006226</name>
</gene>
<dbReference type="InterPro" id="IPR035587">
    <property type="entry name" value="DUS-like_FMN-bd"/>
</dbReference>
<keyword evidence="4" id="KW-0507">mRNA processing</keyword>
<evidence type="ECO:0000256" key="15">
    <source>
        <dbReference type="ARBA" id="ARBA00060741"/>
    </source>
</evidence>
<dbReference type="InterPro" id="IPR013785">
    <property type="entry name" value="Aldolase_TIM"/>
</dbReference>
<comment type="catalytic activity">
    <reaction evidence="12">
        <text>5,6-dihydrouridine(20a) in tRNA + NAD(+) = uridine(20a) in tRNA + NADH + H(+)</text>
        <dbReference type="Rhea" id="RHEA:53348"/>
        <dbReference type="Rhea" id="RHEA-COMP:13535"/>
        <dbReference type="Rhea" id="RHEA-COMP:13536"/>
        <dbReference type="ChEBI" id="CHEBI:15378"/>
        <dbReference type="ChEBI" id="CHEBI:57540"/>
        <dbReference type="ChEBI" id="CHEBI:57945"/>
        <dbReference type="ChEBI" id="CHEBI:65315"/>
        <dbReference type="ChEBI" id="CHEBI:74443"/>
        <dbReference type="EC" id="1.3.1.90"/>
    </reaction>
    <physiologicalReaction direction="right-to-left" evidence="12">
        <dbReference type="Rhea" id="RHEA:53350"/>
    </physiologicalReaction>
</comment>
<dbReference type="EMBL" id="MBFU01000723">
    <property type="protein sequence ID" value="PVZ97798.1"/>
    <property type="molecule type" value="Genomic_DNA"/>
</dbReference>
<comment type="catalytic activity">
    <reaction evidence="11">
        <text>5,6-dihydrouridine(20b) in tRNA + NADP(+) = uridine(20b) in tRNA + NADPH + H(+)</text>
        <dbReference type="Rhea" id="RHEA:53356"/>
        <dbReference type="Rhea" id="RHEA-COMP:13537"/>
        <dbReference type="Rhea" id="RHEA-COMP:13538"/>
        <dbReference type="ChEBI" id="CHEBI:15378"/>
        <dbReference type="ChEBI" id="CHEBI:57783"/>
        <dbReference type="ChEBI" id="CHEBI:58349"/>
        <dbReference type="ChEBI" id="CHEBI:65315"/>
        <dbReference type="ChEBI" id="CHEBI:74443"/>
        <dbReference type="EC" id="1.3.1.90"/>
    </reaction>
    <physiologicalReaction direction="right-to-left" evidence="11">
        <dbReference type="Rhea" id="RHEA:53358"/>
    </physiologicalReaction>
</comment>
<evidence type="ECO:0000256" key="18">
    <source>
        <dbReference type="ARBA" id="ARBA00078338"/>
    </source>
</evidence>
<dbReference type="FunFam" id="3.20.20.70:FF:000159">
    <property type="entry name" value="tRNA-dihydrouridine synthase 4"/>
    <property type="match status" value="1"/>
</dbReference>
<protein>
    <recommendedName>
        <fullName evidence="17">tRNA-dihydrouridine(20a/20b) synthase [NAD(P)+]</fullName>
        <ecNumber evidence="16">1.3.1.90</ecNumber>
    </recommendedName>
    <alternativeName>
        <fullName evidence="18">tRNA-dihydrouridine synthase 4</fullName>
    </alternativeName>
</protein>
<dbReference type="Proteomes" id="UP000245591">
    <property type="component" value="Unassembled WGS sequence"/>
</dbReference>
<sequence>MSSDRRIDIIELLNSKKCTNVCAPMVRYSKLPFRELVRGYNVHVAYTPMVLADVFRASEFGREDFSTNNNDTPVVLQFAANNYKDFSESAELAAPFVDGLDLNCGCPQKWAIKEEVGSFLLEHPERVADMVRAVKNRVNTPCSIKIRKNVDEKKTIEMVRRAEAAGVDWITIHGRTKKQSSKEPVDKDIIKLVKQVASVPIIANGGIFTLEQANEIYEYTGVNGVMSARGLLKNPSLFSGNSITPLECKYVNLSIKYGAPHFIFHHHLMYMLEDSMSNSEKKTFNCLSSIPMILDHLENYYGIVYTEN</sequence>
<dbReference type="SUPFAM" id="SSF51395">
    <property type="entry name" value="FMN-linked oxidoreductases"/>
    <property type="match status" value="1"/>
</dbReference>
<dbReference type="CDD" id="cd02801">
    <property type="entry name" value="DUS_like_FMN"/>
    <property type="match status" value="1"/>
</dbReference>
<keyword evidence="7" id="KW-0560">Oxidoreductase</keyword>
<keyword evidence="5" id="KW-0819">tRNA processing</keyword>
<comment type="catalytic activity">
    <reaction evidence="10">
        <text>a 5,6-dihydrouridine in mRNA + NADP(+) = a uridine in mRNA + NADPH + H(+)</text>
        <dbReference type="Rhea" id="RHEA:69855"/>
        <dbReference type="Rhea" id="RHEA-COMP:14658"/>
        <dbReference type="Rhea" id="RHEA-COMP:17789"/>
        <dbReference type="ChEBI" id="CHEBI:15378"/>
        <dbReference type="ChEBI" id="CHEBI:57783"/>
        <dbReference type="ChEBI" id="CHEBI:58349"/>
        <dbReference type="ChEBI" id="CHEBI:65315"/>
        <dbReference type="ChEBI" id="CHEBI:74443"/>
    </reaction>
    <physiologicalReaction direction="right-to-left" evidence="10">
        <dbReference type="Rhea" id="RHEA:69857"/>
    </physiologicalReaction>
</comment>
<evidence type="ECO:0000256" key="12">
    <source>
        <dbReference type="ARBA" id="ARBA00051779"/>
    </source>
</evidence>
<accession>A0A2U1IYB2</accession>
<comment type="similarity">
    <text evidence="15">Belongs to the Dus family. Dus4 subfamily.</text>
</comment>
<keyword evidence="3" id="KW-0288">FMN</keyword>
<evidence type="ECO:0000313" key="20">
    <source>
        <dbReference type="EMBL" id="PVZ97798.1"/>
    </source>
</evidence>
<comment type="caution">
    <text evidence="20">The sequence shown here is derived from an EMBL/GenBank/DDBJ whole genome shotgun (WGS) entry which is preliminary data.</text>
</comment>
<dbReference type="GO" id="GO:0006397">
    <property type="term" value="P:mRNA processing"/>
    <property type="evidence" value="ECO:0007669"/>
    <property type="project" value="UniProtKB-KW"/>
</dbReference>
<evidence type="ECO:0000256" key="14">
    <source>
        <dbReference type="ARBA" id="ARBA00052996"/>
    </source>
</evidence>
<dbReference type="PANTHER" id="PTHR11082">
    <property type="entry name" value="TRNA-DIHYDROURIDINE SYNTHASE"/>
    <property type="match status" value="1"/>
</dbReference>
<dbReference type="PROSITE" id="PS01136">
    <property type="entry name" value="UPF0034"/>
    <property type="match status" value="1"/>
</dbReference>
<dbReference type="AlphaFoldDB" id="A0A2U1IYB2"/>
<keyword evidence="21" id="KW-1185">Reference proteome</keyword>
<dbReference type="GO" id="GO:0102267">
    <property type="term" value="F:tRNA-dihydrouridine20b synthase activity"/>
    <property type="evidence" value="ECO:0007669"/>
    <property type="project" value="UniProtKB-ARBA"/>
</dbReference>
<name>A0A2U1IYB2_SMIAN</name>
<dbReference type="GO" id="GO:0050660">
    <property type="term" value="F:flavin adenine dinucleotide binding"/>
    <property type="evidence" value="ECO:0007669"/>
    <property type="project" value="InterPro"/>
</dbReference>
<evidence type="ECO:0000256" key="9">
    <source>
        <dbReference type="ARBA" id="ARBA00048342"/>
    </source>
</evidence>
<comment type="catalytic activity">
    <reaction evidence="9">
        <text>a 5,6-dihydrouridine in mRNA + NAD(+) = a uridine in mRNA + NADH + H(+)</text>
        <dbReference type="Rhea" id="RHEA:69851"/>
        <dbReference type="Rhea" id="RHEA-COMP:14658"/>
        <dbReference type="Rhea" id="RHEA-COMP:17789"/>
        <dbReference type="ChEBI" id="CHEBI:15378"/>
        <dbReference type="ChEBI" id="CHEBI:57540"/>
        <dbReference type="ChEBI" id="CHEBI:57945"/>
        <dbReference type="ChEBI" id="CHEBI:65315"/>
        <dbReference type="ChEBI" id="CHEBI:74443"/>
    </reaction>
    <physiologicalReaction direction="right-to-left" evidence="9">
        <dbReference type="Rhea" id="RHEA:69853"/>
    </physiologicalReaction>
</comment>
<comment type="cofactor">
    <cofactor evidence="1">
        <name>FMN</name>
        <dbReference type="ChEBI" id="CHEBI:58210"/>
    </cofactor>
</comment>
<reference evidence="20 21" key="1">
    <citation type="journal article" date="2018" name="MBio">
        <title>Comparative Genomics Reveals the Core Gene Toolbox for the Fungus-Insect Symbiosis.</title>
        <authorList>
            <person name="Wang Y."/>
            <person name="Stata M."/>
            <person name="Wang W."/>
            <person name="Stajich J.E."/>
            <person name="White M.M."/>
            <person name="Moncalvo J.M."/>
        </authorList>
    </citation>
    <scope>NUCLEOTIDE SEQUENCE [LARGE SCALE GENOMIC DNA]</scope>
    <source>
        <strain evidence="20 21">AUS-126-30</strain>
    </source>
</reference>
<evidence type="ECO:0000256" key="5">
    <source>
        <dbReference type="ARBA" id="ARBA00022694"/>
    </source>
</evidence>
<evidence type="ECO:0000256" key="8">
    <source>
        <dbReference type="ARBA" id="ARBA00023027"/>
    </source>
</evidence>
<evidence type="ECO:0000256" key="3">
    <source>
        <dbReference type="ARBA" id="ARBA00022643"/>
    </source>
</evidence>
<comment type="catalytic activity">
    <reaction evidence="14">
        <text>5,6-dihydrouridine(20a) in tRNA + NADP(+) = uridine(20a) in tRNA + NADPH + H(+)</text>
        <dbReference type="Rhea" id="RHEA:53344"/>
        <dbReference type="Rhea" id="RHEA-COMP:13535"/>
        <dbReference type="Rhea" id="RHEA-COMP:13536"/>
        <dbReference type="ChEBI" id="CHEBI:15378"/>
        <dbReference type="ChEBI" id="CHEBI:57783"/>
        <dbReference type="ChEBI" id="CHEBI:58349"/>
        <dbReference type="ChEBI" id="CHEBI:65315"/>
        <dbReference type="ChEBI" id="CHEBI:74443"/>
        <dbReference type="EC" id="1.3.1.90"/>
    </reaction>
    <physiologicalReaction direction="right-to-left" evidence="14">
        <dbReference type="Rhea" id="RHEA:53346"/>
    </physiologicalReaction>
</comment>
<dbReference type="PANTHER" id="PTHR11082:SF31">
    <property type="entry name" value="TRNA-DIHYDROURIDINE(20A_20B) SYNTHASE [NAD(P)+]-LIKE"/>
    <property type="match status" value="1"/>
</dbReference>
<evidence type="ECO:0000256" key="16">
    <source>
        <dbReference type="ARBA" id="ARBA00066483"/>
    </source>
</evidence>
<evidence type="ECO:0000256" key="13">
    <source>
        <dbReference type="ARBA" id="ARBA00051932"/>
    </source>
</evidence>
<keyword evidence="8" id="KW-0520">NAD</keyword>
<organism evidence="20 21">
    <name type="scientific">Smittium angustum</name>
    <dbReference type="NCBI Taxonomy" id="133377"/>
    <lineage>
        <taxon>Eukaryota</taxon>
        <taxon>Fungi</taxon>
        <taxon>Fungi incertae sedis</taxon>
        <taxon>Zoopagomycota</taxon>
        <taxon>Kickxellomycotina</taxon>
        <taxon>Harpellomycetes</taxon>
        <taxon>Harpellales</taxon>
        <taxon>Legeriomycetaceae</taxon>
        <taxon>Smittium</taxon>
    </lineage>
</organism>
<feature type="domain" description="DUS-like FMN-binding" evidence="19">
    <location>
        <begin position="22"/>
        <end position="275"/>
    </location>
</feature>
<evidence type="ECO:0000256" key="17">
    <source>
        <dbReference type="ARBA" id="ARBA00071722"/>
    </source>
</evidence>
<dbReference type="GO" id="GO:0102266">
    <property type="term" value="F:tRNA-dihydrouridine20a synthase activity"/>
    <property type="evidence" value="ECO:0007669"/>
    <property type="project" value="UniProtKB-EC"/>
</dbReference>
<dbReference type="EC" id="1.3.1.90" evidence="16"/>
<evidence type="ECO:0000256" key="1">
    <source>
        <dbReference type="ARBA" id="ARBA00001917"/>
    </source>
</evidence>
<dbReference type="Gene3D" id="3.20.20.70">
    <property type="entry name" value="Aldolase class I"/>
    <property type="match status" value="1"/>
</dbReference>
<keyword evidence="2" id="KW-0285">Flavoprotein</keyword>